<dbReference type="AlphaFoldDB" id="A0A552V6Z3"/>
<reference evidence="2 3" key="1">
    <citation type="submission" date="2019-07" db="EMBL/GenBank/DDBJ databases">
        <title>Criibacterium bergeronii gen. nov., sp. nov. isolated from human clinical samples.</title>
        <authorList>
            <person name="Maheux A.F."/>
            <person name="Boudreau D.K."/>
            <person name="Berube E."/>
            <person name="Brodeur S."/>
            <person name="Bernard K.A."/>
            <person name="Abed J.Y."/>
            <person name="Ducrey E."/>
            <person name="Guay E.F."/>
            <person name="Raymond F."/>
            <person name="Corbeil J."/>
            <person name="Domingo M.-C."/>
            <person name="Roy P.H."/>
            <person name="Boissinot M."/>
            <person name="Tocheva E.I."/>
            <person name="Omar R.F."/>
        </authorList>
    </citation>
    <scope>NUCLEOTIDE SEQUENCE [LARGE SCALE GENOMIC DNA]</scope>
    <source>
        <strain evidence="2 3">CCRI-24246</strain>
    </source>
</reference>
<feature type="transmembrane region" description="Helical" evidence="1">
    <location>
        <begin position="40"/>
        <end position="64"/>
    </location>
</feature>
<proteinExistence type="predicted"/>
<comment type="caution">
    <text evidence="2">The sequence shown here is derived from an EMBL/GenBank/DDBJ whole genome shotgun (WGS) entry which is preliminary data.</text>
</comment>
<evidence type="ECO:0000313" key="2">
    <source>
        <dbReference type="EMBL" id="TRW26243.1"/>
    </source>
</evidence>
<sequence length="144" mass="16569">MKTFKMNIFNIILGIIVAWLLAFIIKNNVNLNFNDVSLRFNLIATDSVIVGFLYAALGILLTGLEKPRVKRLDKHYYLDDYFNGLYISIILLIVSIVLSLMIAIGALKNRLFYQLELWSMLSGILFFLKVVFSSIDLMNKIRKD</sequence>
<protein>
    <submittedName>
        <fullName evidence="2">Uncharacterized protein</fullName>
    </submittedName>
</protein>
<accession>A0A552V6Z3</accession>
<keyword evidence="1" id="KW-0812">Transmembrane</keyword>
<gene>
    <name evidence="2" type="ORF">FL857_06025</name>
</gene>
<evidence type="ECO:0000313" key="3">
    <source>
        <dbReference type="Proteomes" id="UP000319424"/>
    </source>
</evidence>
<feature type="transmembrane region" description="Helical" evidence="1">
    <location>
        <begin position="117"/>
        <end position="138"/>
    </location>
</feature>
<dbReference type="EMBL" id="VJXW01000007">
    <property type="protein sequence ID" value="TRW26243.1"/>
    <property type="molecule type" value="Genomic_DNA"/>
</dbReference>
<feature type="transmembrane region" description="Helical" evidence="1">
    <location>
        <begin position="7"/>
        <end position="25"/>
    </location>
</feature>
<dbReference type="RefSeq" id="WP_144398172.1">
    <property type="nucleotide sequence ID" value="NZ_VJXW01000007.1"/>
</dbReference>
<keyword evidence="1" id="KW-0472">Membrane</keyword>
<keyword evidence="1" id="KW-1133">Transmembrane helix</keyword>
<organism evidence="2 3">
    <name type="scientific">Criibacterium bergeronii</name>
    <dbReference type="NCBI Taxonomy" id="1871336"/>
    <lineage>
        <taxon>Bacteria</taxon>
        <taxon>Bacillati</taxon>
        <taxon>Bacillota</taxon>
        <taxon>Clostridia</taxon>
        <taxon>Peptostreptococcales</taxon>
        <taxon>Filifactoraceae</taxon>
        <taxon>Criibacterium</taxon>
    </lineage>
</organism>
<evidence type="ECO:0000256" key="1">
    <source>
        <dbReference type="SAM" id="Phobius"/>
    </source>
</evidence>
<name>A0A552V6Z3_9FIRM</name>
<feature type="transmembrane region" description="Helical" evidence="1">
    <location>
        <begin position="85"/>
        <end position="105"/>
    </location>
</feature>
<dbReference type="Proteomes" id="UP000319424">
    <property type="component" value="Unassembled WGS sequence"/>
</dbReference>